<dbReference type="Gene3D" id="3.40.50.410">
    <property type="entry name" value="von Willebrand factor, type A domain"/>
    <property type="match status" value="1"/>
</dbReference>
<comment type="caution">
    <text evidence="2">The sequence shown here is derived from an EMBL/GenBank/DDBJ whole genome shotgun (WGS) entry which is preliminary data.</text>
</comment>
<dbReference type="RefSeq" id="WP_101073187.1">
    <property type="nucleotide sequence ID" value="NZ_PISP01000002.1"/>
</dbReference>
<evidence type="ECO:0000313" key="3">
    <source>
        <dbReference type="Proteomes" id="UP000233398"/>
    </source>
</evidence>
<evidence type="ECO:0000259" key="1">
    <source>
        <dbReference type="Pfam" id="PF01882"/>
    </source>
</evidence>
<protein>
    <submittedName>
        <fullName evidence="2">DUF58 domain-containing protein</fullName>
    </submittedName>
</protein>
<organism evidence="2 3">
    <name type="scientific">Rhodohalobacter barkolensis</name>
    <dbReference type="NCBI Taxonomy" id="2053187"/>
    <lineage>
        <taxon>Bacteria</taxon>
        <taxon>Pseudomonadati</taxon>
        <taxon>Balneolota</taxon>
        <taxon>Balneolia</taxon>
        <taxon>Balneolales</taxon>
        <taxon>Balneolaceae</taxon>
        <taxon>Rhodohalobacter</taxon>
    </lineage>
</organism>
<dbReference type="InterPro" id="IPR036465">
    <property type="entry name" value="vWFA_dom_sf"/>
</dbReference>
<name>A0A2N0VHH7_9BACT</name>
<reference evidence="2 3" key="1">
    <citation type="submission" date="2017-11" db="EMBL/GenBank/DDBJ databases">
        <title>Rhodohalobacter 15182 sp. nov., isolated from a salt lake.</title>
        <authorList>
            <person name="Han S."/>
        </authorList>
    </citation>
    <scope>NUCLEOTIDE SEQUENCE [LARGE SCALE GENOMIC DNA]</scope>
    <source>
        <strain evidence="2 3">15182</strain>
    </source>
</reference>
<dbReference type="EMBL" id="PISP01000002">
    <property type="protein sequence ID" value="PKD43645.1"/>
    <property type="molecule type" value="Genomic_DNA"/>
</dbReference>
<gene>
    <name evidence="2" type="ORF">CWD77_08750</name>
</gene>
<dbReference type="PANTHER" id="PTHR33608:SF7">
    <property type="entry name" value="DUF58 DOMAIN-CONTAINING PROTEIN"/>
    <property type="match status" value="1"/>
</dbReference>
<feature type="domain" description="DUF58" evidence="1">
    <location>
        <begin position="44"/>
        <end position="265"/>
    </location>
</feature>
<accession>A0A2N0VHH7</accession>
<dbReference type="PANTHER" id="PTHR33608">
    <property type="entry name" value="BLL2464 PROTEIN"/>
    <property type="match status" value="1"/>
</dbReference>
<dbReference type="Proteomes" id="UP000233398">
    <property type="component" value="Unassembled WGS sequence"/>
</dbReference>
<evidence type="ECO:0000313" key="2">
    <source>
        <dbReference type="EMBL" id="PKD43645.1"/>
    </source>
</evidence>
<dbReference type="SUPFAM" id="SSF53300">
    <property type="entry name" value="vWA-like"/>
    <property type="match status" value="1"/>
</dbReference>
<dbReference type="OrthoDB" id="9776116at2"/>
<dbReference type="InterPro" id="IPR002881">
    <property type="entry name" value="DUF58"/>
</dbReference>
<dbReference type="CDD" id="cd00198">
    <property type="entry name" value="vWFA"/>
    <property type="match status" value="1"/>
</dbReference>
<dbReference type="AlphaFoldDB" id="A0A2N0VHH7"/>
<dbReference type="Pfam" id="PF01882">
    <property type="entry name" value="DUF58"/>
    <property type="match status" value="1"/>
</dbReference>
<proteinExistence type="predicted"/>
<sequence>MLLDSDILTQLAPLEIKARRIVEGFISGLHKSPYHGFSVEFAEHKPYNQGDDFKHIDWKVYGKTERFYVKRYEAETNLRAHVVLDISSSMNYKYFAEWSKLKYAIHYASALMYMMHRQRDACGLVLFDDKIQTQFPAKSSYTHLRLLFTELEKELKAELNQSKPKKKSASAEALHSLAESLKNRSLVVIITDLFENVSGHDSLISAMRHLRHQRHEVLLFNVLEHKSERELDFPDGRYLFEDMETGEEMEMNPSQFKESYKKKVDEFTQKFKIECNEAGVDFEEIDTQKPFDLALLAYLNKRKRLG</sequence>
<keyword evidence="3" id="KW-1185">Reference proteome</keyword>